<dbReference type="InParanoid" id="J9DPJ2"/>
<dbReference type="AlphaFoldDB" id="J9DPJ2"/>
<reference evidence="2 3" key="1">
    <citation type="submission" date="2011-08" db="EMBL/GenBank/DDBJ databases">
        <authorList>
            <person name="Liu Z.J."/>
            <person name="Shi F.L."/>
            <person name="Lu J.Q."/>
            <person name="Li M."/>
            <person name="Wang Z.L."/>
        </authorList>
    </citation>
    <scope>NUCLEOTIDE SEQUENCE [LARGE SCALE GENOMIC DNA]</scope>
    <source>
        <strain evidence="2 3">USNM 41457</strain>
    </source>
</reference>
<organism evidence="2 3">
    <name type="scientific">Edhazardia aedis (strain USNM 41457)</name>
    <name type="common">Microsporidian parasite</name>
    <dbReference type="NCBI Taxonomy" id="1003232"/>
    <lineage>
        <taxon>Eukaryota</taxon>
        <taxon>Fungi</taxon>
        <taxon>Fungi incertae sedis</taxon>
        <taxon>Microsporidia</taxon>
        <taxon>Edhazardia</taxon>
    </lineage>
</organism>
<accession>J9DPJ2</accession>
<dbReference type="VEuPathDB" id="MicrosporidiaDB:EDEG_02371"/>
<proteinExistence type="predicted"/>
<evidence type="ECO:0000313" key="2">
    <source>
        <dbReference type="EMBL" id="EJW03272.1"/>
    </source>
</evidence>
<dbReference type="Proteomes" id="UP000003163">
    <property type="component" value="Unassembled WGS sequence"/>
</dbReference>
<comment type="caution">
    <text evidence="2">The sequence shown here is derived from an EMBL/GenBank/DDBJ whole genome shotgun (WGS) entry which is preliminary data.</text>
</comment>
<keyword evidence="1" id="KW-1133">Transmembrane helix</keyword>
<reference evidence="3" key="2">
    <citation type="submission" date="2015-07" db="EMBL/GenBank/DDBJ databases">
        <title>Contrasting host-pathogen interactions and genome evolution in two generalist and specialist microsporidian pathogens of mosquitoes.</title>
        <authorList>
            <consortium name="The Broad Institute Genomics Platform"/>
            <consortium name="The Broad Institute Genome Sequencing Center for Infectious Disease"/>
            <person name="Cuomo C.A."/>
            <person name="Sanscrainte N.D."/>
            <person name="Goldberg J.M."/>
            <person name="Heiman D."/>
            <person name="Young S."/>
            <person name="Zeng Q."/>
            <person name="Becnel J.J."/>
            <person name="Birren B.W."/>
        </authorList>
    </citation>
    <scope>NUCLEOTIDE SEQUENCE [LARGE SCALE GENOMIC DNA]</scope>
    <source>
        <strain evidence="3">USNM 41457</strain>
    </source>
</reference>
<gene>
    <name evidence="2" type="ORF">EDEG_02371</name>
</gene>
<feature type="transmembrane region" description="Helical" evidence="1">
    <location>
        <begin position="18"/>
        <end position="37"/>
    </location>
</feature>
<name>J9DPJ2_EDHAE</name>
<sequence>MFFIIESHCPCCTLQLNLVIYSIIGVPLLIVLFVYLYKMIVRMRYKNKANKKFKDSFEQLIQYGNQENKDVIDYMKKNILLQEQIWNDKGEISPKNRVIQTNKTTRQIEMINELKKQYWAIAINILEFEYQSRNTDEIPGIDLAAINHFKDIPKKFYDELIHKKKFNKTKDYRDLFTLLLNMHKMIFMNLGADYKFNDEIKQTGWALYEEIAQKLDNLTNGYEEVIKIEKIYSYYTLNKIKAANLVFIDEMELSLLTCLNFMKSSNLLK</sequence>
<evidence type="ECO:0000256" key="1">
    <source>
        <dbReference type="SAM" id="Phobius"/>
    </source>
</evidence>
<dbReference type="HOGENOM" id="CLU_090378_0_0_1"/>
<evidence type="ECO:0000313" key="3">
    <source>
        <dbReference type="Proteomes" id="UP000003163"/>
    </source>
</evidence>
<dbReference type="EMBL" id="AFBI03000041">
    <property type="protein sequence ID" value="EJW03272.1"/>
    <property type="molecule type" value="Genomic_DNA"/>
</dbReference>
<keyword evidence="1" id="KW-0472">Membrane</keyword>
<protein>
    <submittedName>
        <fullName evidence="2">Uncharacterized protein</fullName>
    </submittedName>
</protein>
<keyword evidence="3" id="KW-1185">Reference proteome</keyword>
<keyword evidence="1" id="KW-0812">Transmembrane</keyword>